<feature type="compositionally biased region" description="Basic and acidic residues" evidence="3">
    <location>
        <begin position="71"/>
        <end position="95"/>
    </location>
</feature>
<comment type="caution">
    <text evidence="5">The sequence shown here is derived from an EMBL/GenBank/DDBJ whole genome shotgun (WGS) entry which is preliminary data.</text>
</comment>
<accession>A0A051UJU8</accession>
<evidence type="ECO:0000256" key="1">
    <source>
        <dbReference type="ARBA" id="ARBA00004370"/>
    </source>
</evidence>
<feature type="compositionally biased region" description="Basic and acidic residues" evidence="3">
    <location>
        <begin position="1"/>
        <end position="19"/>
    </location>
</feature>
<proteinExistence type="predicted"/>
<keyword evidence="4" id="KW-0812">Transmembrane</keyword>
<dbReference type="PANTHER" id="PTHR37042:SF4">
    <property type="entry name" value="OUTER MEMBRANE PROTEIN RV1973"/>
    <property type="match status" value="1"/>
</dbReference>
<dbReference type="AlphaFoldDB" id="A0A051UJU8"/>
<dbReference type="GO" id="GO:0016020">
    <property type="term" value="C:membrane"/>
    <property type="evidence" value="ECO:0007669"/>
    <property type="project" value="UniProtKB-SubCell"/>
</dbReference>
<keyword evidence="4" id="KW-1133">Transmembrane helix</keyword>
<sequence length="291" mass="31536">MAKHADTPDRELSGADETKTSPTAPNYTDTVASESSKVTEEPTPAVGPERPQPKADDVIHSQAEPTQSTEGKARQKRSDAADRQVNDLSDVEKPSVAKQDSSTVEEEQAQIDQRETGEHVDDRAETAGRKRLSSVRLAIALSAAVVVALACLAGWLGYRTYETRQAQAQRDQLVAVARQGVLNLTTIDYTKVNADVKRILDSSTGAFHDDFQKRTEPFIDVVKKAQSKSEGTVTAAGLESQDGDQARVLVAVTVKTSIAGAPDQDPRWWRMRIGVQKTGDGPKVSDVQFVP</sequence>
<evidence type="ECO:0000313" key="6">
    <source>
        <dbReference type="Proteomes" id="UP000025947"/>
    </source>
</evidence>
<dbReference type="Proteomes" id="UP000025947">
    <property type="component" value="Unassembled WGS sequence"/>
</dbReference>
<comment type="subcellular location">
    <subcellularLocation>
        <location evidence="1">Membrane</location>
    </subcellularLocation>
</comment>
<evidence type="ECO:0000256" key="4">
    <source>
        <dbReference type="SAM" id="Phobius"/>
    </source>
</evidence>
<keyword evidence="2 4" id="KW-0472">Membrane</keyword>
<organism evidence="5 6">
    <name type="scientific">Mycobacterium [tuberculosis] TKK-01-0051</name>
    <dbReference type="NCBI Taxonomy" id="1324261"/>
    <lineage>
        <taxon>Bacteria</taxon>
        <taxon>Bacillati</taxon>
        <taxon>Actinomycetota</taxon>
        <taxon>Actinomycetes</taxon>
        <taxon>Mycobacteriales</taxon>
        <taxon>Mycobacteriaceae</taxon>
        <taxon>Mycobacterium</taxon>
        <taxon>Mycobacterium avium complex (MAC)</taxon>
    </lineage>
</organism>
<reference evidence="5 6" key="1">
    <citation type="submission" date="2014-04" db="EMBL/GenBank/DDBJ databases">
        <title>The Genome Sequence of Mycobacterium tuberculosis TKK-01-0051.</title>
        <authorList>
            <consortium name="The Broad Institute Genomics Platform"/>
            <consortium name="The Broad Institute Genome Sequencing Center for Infectious Disease"/>
            <person name="Earl A.M."/>
            <person name="Cohen K."/>
            <person name="Pym A."/>
            <person name="Bishai W."/>
            <person name="Maharaj K."/>
            <person name="Desjardins C."/>
            <person name="Abeel T."/>
            <person name="Young S."/>
            <person name="Zeng Q."/>
            <person name="Gargeya S."/>
            <person name="Abouelleil A."/>
            <person name="Alvarado L."/>
            <person name="Chapman S.B."/>
            <person name="Gainer-Dewar J."/>
            <person name="Goldberg J."/>
            <person name="Griggs A."/>
            <person name="Gujja S."/>
            <person name="Hansen M."/>
            <person name="Howarth C."/>
            <person name="Imamovic A."/>
            <person name="Larimer J."/>
            <person name="Murphy C."/>
            <person name="Naylor J."/>
            <person name="Pearson M."/>
            <person name="Poon T.W."/>
            <person name="Priest M."/>
            <person name="Roberts A."/>
            <person name="Saif S."/>
            <person name="Shea T."/>
            <person name="Sykes S."/>
            <person name="Wortman J."/>
            <person name="Nusbaum C."/>
            <person name="Birren B."/>
        </authorList>
    </citation>
    <scope>NUCLEOTIDE SEQUENCE [LARGE SCALE GENOMIC DNA]</scope>
    <source>
        <strain evidence="5 6">TKK-01-0051</strain>
    </source>
</reference>
<dbReference type="EMBL" id="JLXW01000001">
    <property type="protein sequence ID" value="KBZ69345.1"/>
    <property type="molecule type" value="Genomic_DNA"/>
</dbReference>
<gene>
    <name evidence="5" type="ORF">K875_00060</name>
</gene>
<evidence type="ECO:0000313" key="5">
    <source>
        <dbReference type="EMBL" id="KBZ69345.1"/>
    </source>
</evidence>
<evidence type="ECO:0000256" key="2">
    <source>
        <dbReference type="ARBA" id="ARBA00023136"/>
    </source>
</evidence>
<evidence type="ECO:0008006" key="7">
    <source>
        <dbReference type="Google" id="ProtNLM"/>
    </source>
</evidence>
<feature type="compositionally biased region" description="Basic and acidic residues" evidence="3">
    <location>
        <begin position="112"/>
        <end position="128"/>
    </location>
</feature>
<name>A0A051UJU8_9MYCO</name>
<feature type="region of interest" description="Disordered" evidence="3">
    <location>
        <begin position="1"/>
        <end position="128"/>
    </location>
</feature>
<feature type="transmembrane region" description="Helical" evidence="4">
    <location>
        <begin position="137"/>
        <end position="158"/>
    </location>
</feature>
<dbReference type="PANTHER" id="PTHR37042">
    <property type="entry name" value="OUTER MEMBRANE PROTEIN RV1973"/>
    <property type="match status" value="1"/>
</dbReference>
<dbReference type="RefSeq" id="WP_324608835.1">
    <property type="nucleotide sequence ID" value="NZ_KK328284.1"/>
</dbReference>
<evidence type="ECO:0000256" key="3">
    <source>
        <dbReference type="SAM" id="MobiDB-lite"/>
    </source>
</evidence>
<keyword evidence="6" id="KW-1185">Reference proteome</keyword>
<feature type="compositionally biased region" description="Polar residues" evidence="3">
    <location>
        <begin position="20"/>
        <end position="36"/>
    </location>
</feature>
<protein>
    <recommendedName>
        <fullName evidence="7">Mce associated membrane protein</fullName>
    </recommendedName>
</protein>
<dbReference type="HOGENOM" id="CLU_072301_0_1_11"/>
<dbReference type="PATRIC" id="fig|1324261.3.peg.63"/>